<dbReference type="Proteomes" id="UP000501602">
    <property type="component" value="Chromosome"/>
</dbReference>
<dbReference type="SFLD" id="SFLDG01142">
    <property type="entry name" value="C2.B.2:_Mannosyl-3-phosphoglyc"/>
    <property type="match status" value="1"/>
</dbReference>
<keyword evidence="5" id="KW-1185">Reference proteome</keyword>
<reference evidence="4 5" key="1">
    <citation type="submission" date="2020-04" db="EMBL/GenBank/DDBJ databases">
        <title>Ferrimonas sp. S7 isolated from sea water.</title>
        <authorList>
            <person name="Bae S.S."/>
            <person name="Baek K."/>
        </authorList>
    </citation>
    <scope>NUCLEOTIDE SEQUENCE [LARGE SCALE GENOMIC DNA]</scope>
    <source>
        <strain evidence="4 5">S7</strain>
    </source>
</reference>
<dbReference type="KEGG" id="fes:HER31_03770"/>
<dbReference type="Pfam" id="PF08282">
    <property type="entry name" value="Hydrolase_3"/>
    <property type="match status" value="1"/>
</dbReference>
<dbReference type="NCBIfam" id="TIGR01484">
    <property type="entry name" value="HAD-SF-IIB"/>
    <property type="match status" value="1"/>
</dbReference>
<dbReference type="PANTHER" id="PTHR10000:SF8">
    <property type="entry name" value="HAD SUPERFAMILY HYDROLASE-LIKE, TYPE 3"/>
    <property type="match status" value="1"/>
</dbReference>
<evidence type="ECO:0000256" key="1">
    <source>
        <dbReference type="ARBA" id="ARBA00022723"/>
    </source>
</evidence>
<proteinExistence type="predicted"/>
<protein>
    <submittedName>
        <fullName evidence="4">HAD-IIB family hydrolase</fullName>
    </submittedName>
</protein>
<dbReference type="GO" id="GO:0005829">
    <property type="term" value="C:cytosol"/>
    <property type="evidence" value="ECO:0007669"/>
    <property type="project" value="TreeGrafter"/>
</dbReference>
<dbReference type="Gene3D" id="3.40.50.1000">
    <property type="entry name" value="HAD superfamily/HAD-like"/>
    <property type="match status" value="1"/>
</dbReference>
<evidence type="ECO:0000256" key="2">
    <source>
        <dbReference type="ARBA" id="ARBA00022801"/>
    </source>
</evidence>
<accession>A0A6H1UAK3</accession>
<dbReference type="SUPFAM" id="SSF56784">
    <property type="entry name" value="HAD-like"/>
    <property type="match status" value="1"/>
</dbReference>
<dbReference type="GO" id="GO:0050531">
    <property type="term" value="F:mannosyl-3-phosphoglycerate phosphatase activity"/>
    <property type="evidence" value="ECO:0007669"/>
    <property type="project" value="InterPro"/>
</dbReference>
<dbReference type="PANTHER" id="PTHR10000">
    <property type="entry name" value="PHOSPHOSERINE PHOSPHATASE"/>
    <property type="match status" value="1"/>
</dbReference>
<dbReference type="SFLD" id="SFLDS00003">
    <property type="entry name" value="Haloacid_Dehalogenase"/>
    <property type="match status" value="1"/>
</dbReference>
<organism evidence="4 5">
    <name type="scientific">Ferrimonas lipolytica</name>
    <dbReference type="NCBI Taxonomy" id="2724191"/>
    <lineage>
        <taxon>Bacteria</taxon>
        <taxon>Pseudomonadati</taxon>
        <taxon>Pseudomonadota</taxon>
        <taxon>Gammaproteobacteria</taxon>
        <taxon>Alteromonadales</taxon>
        <taxon>Ferrimonadaceae</taxon>
        <taxon>Ferrimonas</taxon>
    </lineage>
</organism>
<dbReference type="EMBL" id="CP051180">
    <property type="protein sequence ID" value="QIZ76081.1"/>
    <property type="molecule type" value="Genomic_DNA"/>
</dbReference>
<keyword evidence="1" id="KW-0479">Metal-binding</keyword>
<dbReference type="InterPro" id="IPR023214">
    <property type="entry name" value="HAD_sf"/>
</dbReference>
<keyword evidence="2 4" id="KW-0378">Hydrolase</keyword>
<keyword evidence="3" id="KW-0460">Magnesium</keyword>
<dbReference type="GO" id="GO:0051479">
    <property type="term" value="P:mannosylglycerate biosynthetic process"/>
    <property type="evidence" value="ECO:0007669"/>
    <property type="project" value="InterPro"/>
</dbReference>
<dbReference type="Gene3D" id="3.30.980.20">
    <property type="entry name" value="Putative mannosyl-3-phosphoglycerate phosphatase, domain 2"/>
    <property type="match status" value="1"/>
</dbReference>
<evidence type="ECO:0000313" key="4">
    <source>
        <dbReference type="EMBL" id="QIZ76081.1"/>
    </source>
</evidence>
<gene>
    <name evidence="4" type="ORF">HER31_03770</name>
</gene>
<name>A0A6H1UAK3_9GAMM</name>
<sequence>MDTTVPPILVVTDLDGSLLDHHNYSFIAASSALLRLSELDIPVICNTSKTEAELMPLRQALHNTHPFVVENGSAVHWPLGYFPAISGHKRVFGVTRQQVMQCIDAVRSLFSPPLEGFSDWSALQLIAHTGLKEEEATQALKRNYSEPLLWQQGEQGLMQFKKLMEARDLQLLQGGRFVHVLGRCDKGQSLEWLRHAYQQKWGQTPIIIALGDGQNDVAMLEQADWPVVIRSPQNDAPQLSEAAQKRCIYTVEYGPIGWNNAILTILQRLGI</sequence>
<dbReference type="InterPro" id="IPR006379">
    <property type="entry name" value="HAD-SF_hydro_IIB"/>
</dbReference>
<dbReference type="InterPro" id="IPR006381">
    <property type="entry name" value="HAD-SF-IIB-MPGP"/>
</dbReference>
<dbReference type="AlphaFoldDB" id="A0A6H1UAK3"/>
<dbReference type="SFLD" id="SFLDG01140">
    <property type="entry name" value="C2.B:_Phosphomannomutase_and_P"/>
    <property type="match status" value="1"/>
</dbReference>
<evidence type="ECO:0000313" key="5">
    <source>
        <dbReference type="Proteomes" id="UP000501602"/>
    </source>
</evidence>
<evidence type="ECO:0000256" key="3">
    <source>
        <dbReference type="ARBA" id="ARBA00022842"/>
    </source>
</evidence>
<dbReference type="NCBIfam" id="TIGR01486">
    <property type="entry name" value="HAD-SF-IIB-MPGP"/>
    <property type="match status" value="1"/>
</dbReference>
<dbReference type="InterPro" id="IPR036412">
    <property type="entry name" value="HAD-like_sf"/>
</dbReference>
<dbReference type="RefSeq" id="WP_168659341.1">
    <property type="nucleotide sequence ID" value="NZ_CP051180.1"/>
</dbReference>
<dbReference type="GO" id="GO:0000287">
    <property type="term" value="F:magnesium ion binding"/>
    <property type="evidence" value="ECO:0007669"/>
    <property type="project" value="TreeGrafter"/>
</dbReference>